<dbReference type="Gene3D" id="3.40.640.10">
    <property type="entry name" value="Type I PLP-dependent aspartate aminotransferase-like (Major domain)"/>
    <property type="match status" value="1"/>
</dbReference>
<dbReference type="RefSeq" id="WP_121251404.1">
    <property type="nucleotide sequence ID" value="NZ_RBIL01000001.1"/>
</dbReference>
<keyword evidence="3 8" id="KW-0808">Transferase</keyword>
<dbReference type="InterPro" id="IPR004839">
    <property type="entry name" value="Aminotransferase_I/II_large"/>
</dbReference>
<dbReference type="InterPro" id="IPR015421">
    <property type="entry name" value="PyrdxlP-dep_Trfase_major"/>
</dbReference>
<evidence type="ECO:0000256" key="1">
    <source>
        <dbReference type="ARBA" id="ARBA00001933"/>
    </source>
</evidence>
<evidence type="ECO:0000256" key="5">
    <source>
        <dbReference type="ARBA" id="ARBA00047715"/>
    </source>
</evidence>
<keyword evidence="4 6" id="KW-0663">Pyridoxal phosphate</keyword>
<dbReference type="PANTHER" id="PTHR13693">
    <property type="entry name" value="CLASS II AMINOTRANSFERASE/8-AMINO-7-OXONONANOATE SYNTHASE"/>
    <property type="match status" value="1"/>
</dbReference>
<evidence type="ECO:0000256" key="2">
    <source>
        <dbReference type="ARBA" id="ARBA00013187"/>
    </source>
</evidence>
<dbReference type="InterPro" id="IPR015424">
    <property type="entry name" value="PyrdxlP-dep_Trfase"/>
</dbReference>
<comment type="caution">
    <text evidence="8">The sequence shown here is derived from an EMBL/GenBank/DDBJ whole genome shotgun (WGS) entry which is preliminary data.</text>
</comment>
<keyword evidence="9" id="KW-1185">Reference proteome</keyword>
<evidence type="ECO:0000256" key="4">
    <source>
        <dbReference type="ARBA" id="ARBA00022898"/>
    </source>
</evidence>
<comment type="cofactor">
    <cofactor evidence="1 6">
        <name>pyridoxal 5'-phosphate</name>
        <dbReference type="ChEBI" id="CHEBI:597326"/>
    </cofactor>
</comment>
<reference evidence="8 9" key="1">
    <citation type="submission" date="2018-10" db="EMBL/GenBank/DDBJ databases">
        <title>Genomic Encyclopedia of Archaeal and Bacterial Type Strains, Phase II (KMG-II): from individual species to whole genera.</title>
        <authorList>
            <person name="Goeker M."/>
        </authorList>
    </citation>
    <scope>NUCLEOTIDE SEQUENCE [LARGE SCALE GENOMIC DNA]</scope>
    <source>
        <strain evidence="8 9">DSM 14954</strain>
    </source>
</reference>
<name>A0A660LFL0_9ACTN</name>
<sequence>MRELPDVAPELRRFLREVQSAQGPRVTLDGRDVLLLCSNDYLGLAGDPRVAEAAGEAAARWGAGAGSSQLVSGHMSIHRELEERLAELKGYEACLLFGSGFLANTGVIAALATDGVVASDALNHASIIDGCRLARARTQVYAHGEIPSGADVIVTDAVFSMDGDTADLAALVETGARVIVDEAHATGVIGAEGRGLVHELGLQDHVITIGTLGKALGSYGAFVCCSREVADYLVNRARTLIYSTALPPPSIGAALKALDLMDAPLMARLHANARALRAALGVEVSAMPIVPLVVGDPDDAMAACAEALDEGVFVQAIRPPTVPDGTSRLRAVATAAHAPDELRHAGTTLREKTMSYRPHGREVVPTGGVRQHGR</sequence>
<dbReference type="InterPro" id="IPR001917">
    <property type="entry name" value="Aminotrans_II_pyridoxalP_BS"/>
</dbReference>
<accession>A0A660LFL0</accession>
<evidence type="ECO:0000259" key="7">
    <source>
        <dbReference type="Pfam" id="PF00155"/>
    </source>
</evidence>
<dbReference type="OrthoDB" id="9807157at2"/>
<dbReference type="SUPFAM" id="SSF53383">
    <property type="entry name" value="PLP-dependent transferases"/>
    <property type="match status" value="1"/>
</dbReference>
<evidence type="ECO:0000313" key="9">
    <source>
        <dbReference type="Proteomes" id="UP000278962"/>
    </source>
</evidence>
<comment type="catalytic activity">
    <reaction evidence="5">
        <text>6-carboxyhexanoyl-[ACP] + L-alanine + H(+) = (8S)-8-amino-7-oxononanoate + holo-[ACP] + CO2</text>
        <dbReference type="Rhea" id="RHEA:42288"/>
        <dbReference type="Rhea" id="RHEA-COMP:9685"/>
        <dbReference type="Rhea" id="RHEA-COMP:9955"/>
        <dbReference type="ChEBI" id="CHEBI:15378"/>
        <dbReference type="ChEBI" id="CHEBI:16526"/>
        <dbReference type="ChEBI" id="CHEBI:57972"/>
        <dbReference type="ChEBI" id="CHEBI:64479"/>
        <dbReference type="ChEBI" id="CHEBI:78846"/>
        <dbReference type="ChEBI" id="CHEBI:149468"/>
        <dbReference type="EC" id="2.3.1.47"/>
    </reaction>
</comment>
<dbReference type="InterPro" id="IPR015422">
    <property type="entry name" value="PyrdxlP-dep_Trfase_small"/>
</dbReference>
<proteinExistence type="inferred from homology"/>
<organism evidence="8 9">
    <name type="scientific">Solirubrobacter pauli</name>
    <dbReference type="NCBI Taxonomy" id="166793"/>
    <lineage>
        <taxon>Bacteria</taxon>
        <taxon>Bacillati</taxon>
        <taxon>Actinomycetota</taxon>
        <taxon>Thermoleophilia</taxon>
        <taxon>Solirubrobacterales</taxon>
        <taxon>Solirubrobacteraceae</taxon>
        <taxon>Solirubrobacter</taxon>
    </lineage>
</organism>
<dbReference type="EC" id="2.3.1.47" evidence="2"/>
<dbReference type="Proteomes" id="UP000278962">
    <property type="component" value="Unassembled WGS sequence"/>
</dbReference>
<evidence type="ECO:0000313" key="8">
    <source>
        <dbReference type="EMBL" id="RKQ93359.1"/>
    </source>
</evidence>
<feature type="domain" description="Aminotransferase class I/classII large" evidence="7">
    <location>
        <begin position="32"/>
        <end position="345"/>
    </location>
</feature>
<protein>
    <recommendedName>
        <fullName evidence="2">8-amino-7-oxononanoate synthase</fullName>
        <ecNumber evidence="2">2.3.1.47</ecNumber>
    </recommendedName>
</protein>
<dbReference type="InterPro" id="IPR050087">
    <property type="entry name" value="AON_synthase_class-II"/>
</dbReference>
<dbReference type="EMBL" id="RBIL01000001">
    <property type="protein sequence ID" value="RKQ93359.1"/>
    <property type="molecule type" value="Genomic_DNA"/>
</dbReference>
<dbReference type="GO" id="GO:0008710">
    <property type="term" value="F:8-amino-7-oxononanoate synthase activity"/>
    <property type="evidence" value="ECO:0007669"/>
    <property type="project" value="UniProtKB-EC"/>
</dbReference>
<gene>
    <name evidence="8" type="ORF">C8N24_3221</name>
</gene>
<dbReference type="Gene3D" id="3.90.1150.10">
    <property type="entry name" value="Aspartate Aminotransferase, domain 1"/>
    <property type="match status" value="1"/>
</dbReference>
<dbReference type="GO" id="GO:0030170">
    <property type="term" value="F:pyridoxal phosphate binding"/>
    <property type="evidence" value="ECO:0007669"/>
    <property type="project" value="InterPro"/>
</dbReference>
<evidence type="ECO:0000256" key="6">
    <source>
        <dbReference type="RuleBase" id="RU003693"/>
    </source>
</evidence>
<comment type="similarity">
    <text evidence="6">Belongs to the class-II pyridoxal-phosphate-dependent aminotransferase family.</text>
</comment>
<dbReference type="Pfam" id="PF00155">
    <property type="entry name" value="Aminotran_1_2"/>
    <property type="match status" value="1"/>
</dbReference>
<evidence type="ECO:0000256" key="3">
    <source>
        <dbReference type="ARBA" id="ARBA00022679"/>
    </source>
</evidence>
<dbReference type="PROSITE" id="PS00599">
    <property type="entry name" value="AA_TRANSFER_CLASS_2"/>
    <property type="match status" value="1"/>
</dbReference>
<dbReference type="AlphaFoldDB" id="A0A660LFL0"/>